<sequence length="117" mass="13662">MIGLDSEYVNKIVIDNSFYNSVNPFVQVEKIDTVINLSIKQLKDKVLTGKIRLFSSQGYLYLKSISSTTQDFIDINLDKKLIVEVKTNIRLEFDQIEPFYVYFVEDGKDWLIYQYGS</sequence>
<comment type="caution">
    <text evidence="1">The sequence shown here is derived from an EMBL/GenBank/DDBJ whole genome shotgun (WGS) entry which is preliminary data.</text>
</comment>
<gene>
    <name evidence="1" type="ORF">H6G43_11875</name>
</gene>
<name>A0ABR8ITW2_APHFL</name>
<proteinExistence type="predicted"/>
<evidence type="ECO:0000313" key="1">
    <source>
        <dbReference type="EMBL" id="MBD2685901.1"/>
    </source>
</evidence>
<accession>A0ABR8ITW2</accession>
<keyword evidence="2" id="KW-1185">Reference proteome</keyword>
<reference evidence="1 2" key="1">
    <citation type="journal article" date="2020" name="ISME J.">
        <title>Comparative genomics reveals insights into cyanobacterial evolution and habitat adaptation.</title>
        <authorList>
            <person name="Chen M.Y."/>
            <person name="Teng W.K."/>
            <person name="Zhao L."/>
            <person name="Hu C.X."/>
            <person name="Zhou Y.K."/>
            <person name="Han B.P."/>
            <person name="Song L.R."/>
            <person name="Shu W.S."/>
        </authorList>
    </citation>
    <scope>NUCLEOTIDE SEQUENCE [LARGE SCALE GENOMIC DNA]</scope>
    <source>
        <strain evidence="1 2">FACHB-1249</strain>
    </source>
</reference>
<dbReference type="GeneID" id="78218464"/>
<evidence type="ECO:0000313" key="2">
    <source>
        <dbReference type="Proteomes" id="UP000660270"/>
    </source>
</evidence>
<dbReference type="RefSeq" id="WP_190386566.1">
    <property type="nucleotide sequence ID" value="NZ_JACJTM010000023.1"/>
</dbReference>
<dbReference type="Proteomes" id="UP000660270">
    <property type="component" value="Unassembled WGS sequence"/>
</dbReference>
<protein>
    <submittedName>
        <fullName evidence="1">Uncharacterized protein</fullName>
    </submittedName>
</protein>
<organism evidence="1 2">
    <name type="scientific">Aphanizomenon flos-aquae FACHB-1249</name>
    <dbReference type="NCBI Taxonomy" id="2692889"/>
    <lineage>
        <taxon>Bacteria</taxon>
        <taxon>Bacillati</taxon>
        <taxon>Cyanobacteriota</taxon>
        <taxon>Cyanophyceae</taxon>
        <taxon>Nostocales</taxon>
        <taxon>Aphanizomenonaceae</taxon>
        <taxon>Aphanizomenon</taxon>
    </lineage>
</organism>
<dbReference type="EMBL" id="JACJTM010000023">
    <property type="protein sequence ID" value="MBD2685901.1"/>
    <property type="molecule type" value="Genomic_DNA"/>
</dbReference>